<dbReference type="AlphaFoldDB" id="A0AAV2ZR19"/>
<dbReference type="SUPFAM" id="SSF53335">
    <property type="entry name" value="S-adenosyl-L-methionine-dependent methyltransferases"/>
    <property type="match status" value="1"/>
</dbReference>
<dbReference type="InterPro" id="IPR029063">
    <property type="entry name" value="SAM-dependent_MTases_sf"/>
</dbReference>
<proteinExistence type="inferred from homology"/>
<dbReference type="InterPro" id="IPR000940">
    <property type="entry name" value="NNMT_TEMT_trans"/>
</dbReference>
<dbReference type="Pfam" id="PF01234">
    <property type="entry name" value="NNMT_PNMT_TEMT"/>
    <property type="match status" value="1"/>
</dbReference>
<evidence type="ECO:0000256" key="1">
    <source>
        <dbReference type="ARBA" id="ARBA00007996"/>
    </source>
</evidence>
<dbReference type="PANTHER" id="PTHR10867">
    <property type="entry name" value="NNMT/PNMT/TEMT FAMILY MEMBER"/>
    <property type="match status" value="1"/>
</dbReference>
<accession>A0AAV2ZR19</accession>
<comment type="similarity">
    <text evidence="1">Belongs to the class I-like SAM-binding methyltransferase superfamily. NNMT/PNMT/TEMT family.</text>
</comment>
<evidence type="ECO:0000256" key="4">
    <source>
        <dbReference type="ARBA" id="ARBA00022691"/>
    </source>
</evidence>
<keyword evidence="4" id="KW-0949">S-adenosyl-L-methionine</keyword>
<dbReference type="GO" id="GO:0032259">
    <property type="term" value="P:methylation"/>
    <property type="evidence" value="ECO:0007669"/>
    <property type="project" value="UniProtKB-KW"/>
</dbReference>
<name>A0AAV2ZR19_PYXAD</name>
<comment type="caution">
    <text evidence="5">The sequence shown here is derived from an EMBL/GenBank/DDBJ whole genome shotgun (WGS) entry which is preliminary data.</text>
</comment>
<dbReference type="Gene3D" id="3.40.50.150">
    <property type="entry name" value="Vaccinia Virus protein VP39"/>
    <property type="match status" value="1"/>
</dbReference>
<keyword evidence="2" id="KW-0489">Methyltransferase</keyword>
<sequence length="137" mass="15681">MSGTTHKHYHDEDLDAKEFVNTHFSHGKIDIIEENMGFPIRISHELVSTGQLKGEKILDISIGSVIYQLFSISNICKEIHVVQLTNASFKHFKQWLENDKGATDWSYTSKRVCHLESNRMEALWEGGAVCMTCRLNL</sequence>
<dbReference type="PROSITE" id="PS51681">
    <property type="entry name" value="SAM_MT_NNMT_PNMT_TEMT"/>
    <property type="match status" value="1"/>
</dbReference>
<gene>
    <name evidence="5" type="ORF">GDO54_003952</name>
</gene>
<evidence type="ECO:0000313" key="6">
    <source>
        <dbReference type="Proteomes" id="UP001181693"/>
    </source>
</evidence>
<dbReference type="PANTHER" id="PTHR10867:SF45">
    <property type="entry name" value="LOC100127826 PROTEIN"/>
    <property type="match status" value="1"/>
</dbReference>
<keyword evidence="3" id="KW-0808">Transferase</keyword>
<dbReference type="Proteomes" id="UP001181693">
    <property type="component" value="Unassembled WGS sequence"/>
</dbReference>
<protein>
    <submittedName>
        <fullName evidence="5">Uncharacterized protein</fullName>
    </submittedName>
</protein>
<dbReference type="EMBL" id="DYDO01000011">
    <property type="protein sequence ID" value="DBA16573.1"/>
    <property type="molecule type" value="Genomic_DNA"/>
</dbReference>
<dbReference type="GO" id="GO:0008170">
    <property type="term" value="F:N-methyltransferase activity"/>
    <property type="evidence" value="ECO:0007669"/>
    <property type="project" value="TreeGrafter"/>
</dbReference>
<evidence type="ECO:0000313" key="5">
    <source>
        <dbReference type="EMBL" id="DBA16573.1"/>
    </source>
</evidence>
<evidence type="ECO:0000256" key="3">
    <source>
        <dbReference type="ARBA" id="ARBA00022679"/>
    </source>
</evidence>
<keyword evidence="6" id="KW-1185">Reference proteome</keyword>
<evidence type="ECO:0000256" key="2">
    <source>
        <dbReference type="ARBA" id="ARBA00022603"/>
    </source>
</evidence>
<dbReference type="GO" id="GO:0005829">
    <property type="term" value="C:cytosol"/>
    <property type="evidence" value="ECO:0007669"/>
    <property type="project" value="TreeGrafter"/>
</dbReference>
<reference evidence="5" key="1">
    <citation type="thesis" date="2020" institute="ProQuest LLC" country="789 East Eisenhower Parkway, Ann Arbor, MI, USA">
        <title>Comparative Genomics and Chromosome Evolution.</title>
        <authorList>
            <person name="Mudd A.B."/>
        </authorList>
    </citation>
    <scope>NUCLEOTIDE SEQUENCE</scope>
    <source>
        <strain evidence="5">1538</strain>
        <tissue evidence="5">Blood</tissue>
    </source>
</reference>
<organism evidence="5 6">
    <name type="scientific">Pyxicephalus adspersus</name>
    <name type="common">African bullfrog</name>
    <dbReference type="NCBI Taxonomy" id="30357"/>
    <lineage>
        <taxon>Eukaryota</taxon>
        <taxon>Metazoa</taxon>
        <taxon>Chordata</taxon>
        <taxon>Craniata</taxon>
        <taxon>Vertebrata</taxon>
        <taxon>Euteleostomi</taxon>
        <taxon>Amphibia</taxon>
        <taxon>Batrachia</taxon>
        <taxon>Anura</taxon>
        <taxon>Neobatrachia</taxon>
        <taxon>Ranoidea</taxon>
        <taxon>Pyxicephalidae</taxon>
        <taxon>Pyxicephalinae</taxon>
        <taxon>Pyxicephalus</taxon>
    </lineage>
</organism>